<dbReference type="RefSeq" id="WP_317625006.1">
    <property type="nucleotide sequence ID" value="NZ_JANFFA010000001.1"/>
</dbReference>
<dbReference type="AlphaFoldDB" id="A0AAJ1U4A8"/>
<comment type="caution">
    <text evidence="2">The sequence shown here is derived from an EMBL/GenBank/DDBJ whole genome shotgun (WGS) entry which is preliminary data.</text>
</comment>
<feature type="transmembrane region" description="Helical" evidence="1">
    <location>
        <begin position="120"/>
        <end position="139"/>
    </location>
</feature>
<gene>
    <name evidence="2" type="ORF">NOI20_04775</name>
</gene>
<evidence type="ECO:0000256" key="1">
    <source>
        <dbReference type="SAM" id="Phobius"/>
    </source>
</evidence>
<organism evidence="2 3">
    <name type="scientific">Rhodalgimonas zhirmunskyi</name>
    <dbReference type="NCBI Taxonomy" id="2964767"/>
    <lineage>
        <taxon>Bacteria</taxon>
        <taxon>Pseudomonadati</taxon>
        <taxon>Pseudomonadota</taxon>
        <taxon>Alphaproteobacteria</taxon>
        <taxon>Rhodobacterales</taxon>
        <taxon>Roseobacteraceae</taxon>
        <taxon>Rhodalgimonas</taxon>
    </lineage>
</organism>
<proteinExistence type="predicted"/>
<dbReference type="SUPFAM" id="SSF103473">
    <property type="entry name" value="MFS general substrate transporter"/>
    <property type="match status" value="1"/>
</dbReference>
<name>A0AAJ1U4A8_9RHOB</name>
<evidence type="ECO:0000313" key="3">
    <source>
        <dbReference type="Proteomes" id="UP001227162"/>
    </source>
</evidence>
<feature type="transmembrane region" description="Helical" evidence="1">
    <location>
        <begin position="395"/>
        <end position="415"/>
    </location>
</feature>
<dbReference type="InterPro" id="IPR036259">
    <property type="entry name" value="MFS_trans_sf"/>
</dbReference>
<feature type="transmembrane region" description="Helical" evidence="1">
    <location>
        <begin position="271"/>
        <end position="290"/>
    </location>
</feature>
<dbReference type="InterPro" id="IPR052528">
    <property type="entry name" value="Sugar_transport-like"/>
</dbReference>
<accession>A0AAJ1U4A8</accession>
<reference evidence="2" key="2">
    <citation type="submission" date="2023-04" db="EMBL/GenBank/DDBJ databases">
        <title>'Rhodoalgimonas zhirmunskyi' gen. nov., isolated from a red alga.</title>
        <authorList>
            <person name="Nedashkovskaya O.I."/>
            <person name="Otstavnykh N.Y."/>
            <person name="Bystritskaya E.P."/>
            <person name="Balabanova L.A."/>
            <person name="Isaeva M.P."/>
        </authorList>
    </citation>
    <scope>NUCLEOTIDE SEQUENCE</scope>
    <source>
        <strain evidence="2">10Alg 79</strain>
    </source>
</reference>
<dbReference type="EMBL" id="JANFFA010000001">
    <property type="protein sequence ID" value="MDQ2093415.1"/>
    <property type="molecule type" value="Genomic_DNA"/>
</dbReference>
<dbReference type="PANTHER" id="PTHR23526">
    <property type="entry name" value="INTEGRAL MEMBRANE TRANSPORT PROTEIN-RELATED"/>
    <property type="match status" value="1"/>
</dbReference>
<feature type="transmembrane region" description="Helical" evidence="1">
    <location>
        <begin position="238"/>
        <end position="259"/>
    </location>
</feature>
<dbReference type="Gene3D" id="1.20.1250.20">
    <property type="entry name" value="MFS general substrate transporter like domains"/>
    <property type="match status" value="1"/>
</dbReference>
<sequence length="425" mass="43449">MSLREYAFEELSGADEEKIEGEAGNWLRHAASLGLTKSADGLFDPKLVLSWLLTALSVPSVFVGLLVPIREAGALLPQLLTAPRIHAMPRRKWAWAGAAAVQGLMVGAILLAALTLEGAAAGWAICIALAVLALGRSVASVSYKDVLGKTVSQSRRGAATGTAATVAAGVVIVFAGLLIWAPVARMNLVIGALCVAAAAFLLAAVIFVGLSEKATPDEVETSPLGALAQLKSLWRDPVLGRFVIVRGLLVSTSLAPPYLVMMAANAGNEAFQRLGALVLAAAVASLLSSYVWGRLADRSSRWVLVLAGGSGAAALVLALGLEALGLVGTIWALPLALFALMIAYHGVRQGRSTYLVDMSPEDKRLEYAAAANTAIGITLLGTGVFGALASAAGPGWTIGLFAAMAGLAAVIGLGLPEAEAAGSGE</sequence>
<feature type="transmembrane region" description="Helical" evidence="1">
    <location>
        <begin position="48"/>
        <end position="69"/>
    </location>
</feature>
<keyword evidence="1" id="KW-0472">Membrane</keyword>
<feature type="transmembrane region" description="Helical" evidence="1">
    <location>
        <begin position="93"/>
        <end position="114"/>
    </location>
</feature>
<feature type="transmembrane region" description="Helical" evidence="1">
    <location>
        <begin position="160"/>
        <end position="182"/>
    </location>
</feature>
<dbReference type="PANTHER" id="PTHR23526:SF2">
    <property type="entry name" value="MAJOR FACILITATOR SUPERFAMILY (MFS) PROFILE DOMAIN-CONTAINING PROTEIN"/>
    <property type="match status" value="1"/>
</dbReference>
<keyword evidence="1" id="KW-0812">Transmembrane</keyword>
<feature type="transmembrane region" description="Helical" evidence="1">
    <location>
        <begin position="188"/>
        <end position="210"/>
    </location>
</feature>
<keyword evidence="3" id="KW-1185">Reference proteome</keyword>
<feature type="transmembrane region" description="Helical" evidence="1">
    <location>
        <begin position="327"/>
        <end position="347"/>
    </location>
</feature>
<protein>
    <submittedName>
        <fullName evidence="2">MFS transporter</fullName>
    </submittedName>
</protein>
<reference evidence="2" key="1">
    <citation type="submission" date="2022-07" db="EMBL/GenBank/DDBJ databases">
        <authorList>
            <person name="Otstavnykh N."/>
            <person name="Isaeva M."/>
            <person name="Bystritskaya E."/>
        </authorList>
    </citation>
    <scope>NUCLEOTIDE SEQUENCE</scope>
    <source>
        <strain evidence="2">10Alg 79</strain>
    </source>
</reference>
<evidence type="ECO:0000313" key="2">
    <source>
        <dbReference type="EMBL" id="MDQ2093415.1"/>
    </source>
</evidence>
<feature type="transmembrane region" description="Helical" evidence="1">
    <location>
        <begin position="367"/>
        <end position="389"/>
    </location>
</feature>
<keyword evidence="1" id="KW-1133">Transmembrane helix</keyword>
<feature type="transmembrane region" description="Helical" evidence="1">
    <location>
        <begin position="302"/>
        <end position="321"/>
    </location>
</feature>
<dbReference type="Proteomes" id="UP001227162">
    <property type="component" value="Unassembled WGS sequence"/>
</dbReference>